<feature type="coiled-coil region" evidence="1">
    <location>
        <begin position="666"/>
        <end position="693"/>
    </location>
</feature>
<feature type="region of interest" description="Disordered" evidence="2">
    <location>
        <begin position="125"/>
        <end position="166"/>
    </location>
</feature>
<organism evidence="4 5">
    <name type="scientific">Mus caroli</name>
    <name type="common">Ryukyu mouse</name>
    <name type="synonym">Ricefield mouse</name>
    <dbReference type="NCBI Taxonomy" id="10089"/>
    <lineage>
        <taxon>Eukaryota</taxon>
        <taxon>Metazoa</taxon>
        <taxon>Chordata</taxon>
        <taxon>Craniata</taxon>
        <taxon>Vertebrata</taxon>
        <taxon>Euteleostomi</taxon>
        <taxon>Mammalia</taxon>
        <taxon>Eutheria</taxon>
        <taxon>Euarchontoglires</taxon>
        <taxon>Glires</taxon>
        <taxon>Rodentia</taxon>
        <taxon>Myomorpha</taxon>
        <taxon>Muroidea</taxon>
        <taxon>Muridae</taxon>
        <taxon>Murinae</taxon>
        <taxon>Mus</taxon>
        <taxon>Mus</taxon>
    </lineage>
</organism>
<dbReference type="PANTHER" id="PTHR36864">
    <property type="entry name" value="CANCER-ASSOCIATED GENE 1 PROTEIN"/>
    <property type="match status" value="1"/>
</dbReference>
<dbReference type="CTD" id="285782"/>
<dbReference type="RefSeq" id="XP_021036133.1">
    <property type="nucleotide sequence ID" value="XM_021180474.2"/>
</dbReference>
<sequence>MEVSTLLLSRNVEAFCHLAVRNTDSSHVLVIIPGSAKQKKSETKNVKRGNESTHTFSEDSTEGSLLGDINLGNYPESEQNQPANTRLSSLRQFEPICKFHWIEAFNDEMTVQDLRGAFSYSEKPELPNQVYNDTADGSEKPDPFKEESSVESSISENNDELVPEPVRKSPRSLCLNYYRGEAQPLPEAPFVRSAVVDVGLNISQPQSFLDKENVCKNGDNSSDRENCFEQLDLRAIYKAEEPDISSKEVQNSGEISELSVSHQEEVTEDGVDSLAITSPWSPAGIFKGSGPQDNSLRPDREVSCEGLEPLEEDMALNEALQKLRQTNKKQELQIQDLHGKNLNLENRVQELQTKVTKQHVLVDIINKLKVNIEELINDKYNVILEKNDINKKLKDLQEASANTKKHLQESKKDKESLQLQVKKIKVHYVRLQERYIAEIQQKNRSASQCLEIEKTLSKKDEELQRLQRHKGELEKATSSALDLLKREKEIREQEFLSFQEEFQSREKENLKERRKLKSRVEKLVAQVKSLLFTCESERAQTMALQRQVEELKLENLELRQQAAKREAQACTPSFEITQSKERLEEAVEPDITQDTKGTHCNLFLNRSSCKEGLELQPLKKTSPLASGVHSLLALRIGLLTCQDLATPNAELCQESKKANDIMLQRLKDCQLKKKDLDKELLKHKNRISTLKELIASEKALQAHTIEITDFDADEVKSTRDAPVLLAVKLDKYHSLNEELDVLGSNPRLSSCQITKLGGLLESKEDHYSRLIEENDKYRRHVGSLINKVTSYEEIIKCADQRLEISHSQIAHLEERNRHLEDLIRMPREKARRPRPRLDNHPKSLTLISHLQGHHKECSISM</sequence>
<evidence type="ECO:0000256" key="2">
    <source>
        <dbReference type="SAM" id="MobiDB-lite"/>
    </source>
</evidence>
<evidence type="ECO:0000259" key="3">
    <source>
        <dbReference type="Pfam" id="PF15066"/>
    </source>
</evidence>
<feature type="domain" description="Cancer-associated gene protein 1 N-terminal" evidence="3">
    <location>
        <begin position="36"/>
        <end position="528"/>
    </location>
</feature>
<keyword evidence="4" id="KW-1185">Reference proteome</keyword>
<dbReference type="InterPro" id="IPR052686">
    <property type="entry name" value="CAGE1_homolog"/>
</dbReference>
<dbReference type="AlphaFoldDB" id="A0A6P5R2J2"/>
<feature type="compositionally biased region" description="Basic and acidic residues" evidence="2">
    <location>
        <begin position="137"/>
        <end position="148"/>
    </location>
</feature>
<feature type="coiled-coil region" evidence="1">
    <location>
        <begin position="320"/>
        <end position="354"/>
    </location>
</feature>
<feature type="compositionally biased region" description="Basic and acidic residues" evidence="2">
    <location>
        <begin position="39"/>
        <end position="51"/>
    </location>
</feature>
<feature type="coiled-coil region" evidence="1">
    <location>
        <begin position="534"/>
        <end position="568"/>
    </location>
</feature>
<dbReference type="PANTHER" id="PTHR36864:SF1">
    <property type="entry name" value="CANCER-ASSOCIATED GENE 1 PROTEIN"/>
    <property type="match status" value="1"/>
</dbReference>
<gene>
    <name evidence="5" type="primary">Cage1</name>
</gene>
<proteinExistence type="predicted"/>
<dbReference type="InterPro" id="IPR029381">
    <property type="entry name" value="CAGE1_N"/>
</dbReference>
<dbReference type="Pfam" id="PF15066">
    <property type="entry name" value="CAGE1"/>
    <property type="match status" value="1"/>
</dbReference>
<evidence type="ECO:0000313" key="5">
    <source>
        <dbReference type="RefSeq" id="XP_021036133.1"/>
    </source>
</evidence>
<protein>
    <submittedName>
        <fullName evidence="5">Cancer-associated gene 1 protein isoform X1</fullName>
    </submittedName>
</protein>
<evidence type="ECO:0000256" key="1">
    <source>
        <dbReference type="SAM" id="Coils"/>
    </source>
</evidence>
<feature type="coiled-coil region" evidence="1">
    <location>
        <begin position="760"/>
        <end position="822"/>
    </location>
</feature>
<feature type="coiled-coil region" evidence="1">
    <location>
        <begin position="386"/>
        <end position="479"/>
    </location>
</feature>
<dbReference type="KEGG" id="mcal:110308119"/>
<dbReference type="Proteomes" id="UP000515126">
    <property type="component" value="Chromosome 13"/>
</dbReference>
<accession>A0A6P5R2J2</accession>
<feature type="compositionally biased region" description="Polar residues" evidence="2">
    <location>
        <begin position="247"/>
        <end position="261"/>
    </location>
</feature>
<dbReference type="GeneID" id="110308119"/>
<keyword evidence="1" id="KW-0175">Coiled coil</keyword>
<feature type="region of interest" description="Disordered" evidence="2">
    <location>
        <begin position="244"/>
        <end position="270"/>
    </location>
</feature>
<evidence type="ECO:0000313" key="4">
    <source>
        <dbReference type="Proteomes" id="UP000515126"/>
    </source>
</evidence>
<feature type="region of interest" description="Disordered" evidence="2">
    <location>
        <begin position="39"/>
        <end position="65"/>
    </location>
</feature>
<reference evidence="5" key="1">
    <citation type="submission" date="2025-08" db="UniProtKB">
        <authorList>
            <consortium name="RefSeq"/>
        </authorList>
    </citation>
    <scope>IDENTIFICATION</scope>
</reference>
<name>A0A6P5R2J2_MUSCR</name>